<proteinExistence type="predicted"/>
<comment type="caution">
    <text evidence="1">The sequence shown here is derived from an EMBL/GenBank/DDBJ whole genome shotgun (WGS) entry which is preliminary data.</text>
</comment>
<evidence type="ECO:0000313" key="1">
    <source>
        <dbReference type="EMBL" id="GIZ04869.1"/>
    </source>
</evidence>
<protein>
    <submittedName>
        <fullName evidence="1">Uncharacterized protein</fullName>
    </submittedName>
</protein>
<dbReference type="EMBL" id="BPLR01019159">
    <property type="protein sequence ID" value="GIZ04869.1"/>
    <property type="molecule type" value="Genomic_DNA"/>
</dbReference>
<dbReference type="AlphaFoldDB" id="A0AAV4YF40"/>
<dbReference type="Proteomes" id="UP001054945">
    <property type="component" value="Unassembled WGS sequence"/>
</dbReference>
<gene>
    <name evidence="1" type="ORF">CEXT_550691</name>
</gene>
<organism evidence="1 2">
    <name type="scientific">Caerostris extrusa</name>
    <name type="common">Bark spider</name>
    <name type="synonym">Caerostris bankana</name>
    <dbReference type="NCBI Taxonomy" id="172846"/>
    <lineage>
        <taxon>Eukaryota</taxon>
        <taxon>Metazoa</taxon>
        <taxon>Ecdysozoa</taxon>
        <taxon>Arthropoda</taxon>
        <taxon>Chelicerata</taxon>
        <taxon>Arachnida</taxon>
        <taxon>Araneae</taxon>
        <taxon>Araneomorphae</taxon>
        <taxon>Entelegynae</taxon>
        <taxon>Araneoidea</taxon>
        <taxon>Araneidae</taxon>
        <taxon>Caerostris</taxon>
    </lineage>
</organism>
<reference evidence="1 2" key="1">
    <citation type="submission" date="2021-06" db="EMBL/GenBank/DDBJ databases">
        <title>Caerostris extrusa draft genome.</title>
        <authorList>
            <person name="Kono N."/>
            <person name="Arakawa K."/>
        </authorList>
    </citation>
    <scope>NUCLEOTIDE SEQUENCE [LARGE SCALE GENOMIC DNA]</scope>
</reference>
<name>A0AAV4YF40_CAEEX</name>
<sequence>MFRFFPVATSMQIYANLLTGKSMHLFVFLGDVASAYHPEPIDQPAHFHARRTGRHLMKRSRFGEKRLDATSYELSTTPQFNANDLFGRRRRRSKG</sequence>
<accession>A0AAV4YF40</accession>
<keyword evidence="2" id="KW-1185">Reference proteome</keyword>
<evidence type="ECO:0000313" key="2">
    <source>
        <dbReference type="Proteomes" id="UP001054945"/>
    </source>
</evidence>